<evidence type="ECO:0000313" key="3">
    <source>
        <dbReference type="Proteomes" id="UP000276133"/>
    </source>
</evidence>
<protein>
    <submittedName>
        <fullName evidence="2">Uncharacterized protein</fullName>
    </submittedName>
</protein>
<gene>
    <name evidence="2" type="ORF">BpHYR1_043401</name>
</gene>
<evidence type="ECO:0000313" key="2">
    <source>
        <dbReference type="EMBL" id="RNA24065.1"/>
    </source>
</evidence>
<keyword evidence="1" id="KW-1133">Transmembrane helix</keyword>
<proteinExistence type="predicted"/>
<accession>A0A3M7RL61</accession>
<dbReference type="EMBL" id="REGN01003175">
    <property type="protein sequence ID" value="RNA24065.1"/>
    <property type="molecule type" value="Genomic_DNA"/>
</dbReference>
<comment type="caution">
    <text evidence="2">The sequence shown here is derived from an EMBL/GenBank/DDBJ whole genome shotgun (WGS) entry which is preliminary data.</text>
</comment>
<name>A0A3M7RL61_BRAPC</name>
<dbReference type="AlphaFoldDB" id="A0A3M7RL61"/>
<evidence type="ECO:0000256" key="1">
    <source>
        <dbReference type="SAM" id="Phobius"/>
    </source>
</evidence>
<feature type="transmembrane region" description="Helical" evidence="1">
    <location>
        <begin position="12"/>
        <end position="28"/>
    </location>
</feature>
<organism evidence="2 3">
    <name type="scientific">Brachionus plicatilis</name>
    <name type="common">Marine rotifer</name>
    <name type="synonym">Brachionus muelleri</name>
    <dbReference type="NCBI Taxonomy" id="10195"/>
    <lineage>
        <taxon>Eukaryota</taxon>
        <taxon>Metazoa</taxon>
        <taxon>Spiralia</taxon>
        <taxon>Gnathifera</taxon>
        <taxon>Rotifera</taxon>
        <taxon>Eurotatoria</taxon>
        <taxon>Monogononta</taxon>
        <taxon>Pseudotrocha</taxon>
        <taxon>Ploima</taxon>
        <taxon>Brachionidae</taxon>
        <taxon>Brachionus</taxon>
    </lineage>
</organism>
<sequence>MWPPHFEAIGTHWVFLLCAVLVTLFAGLDRKLTSPFELAVARAVPSGEKQAVKTVPDKFKSMTKWP</sequence>
<reference evidence="2 3" key="1">
    <citation type="journal article" date="2018" name="Sci. Rep.">
        <title>Genomic signatures of local adaptation to the degree of environmental predictability in rotifers.</title>
        <authorList>
            <person name="Franch-Gras L."/>
            <person name="Hahn C."/>
            <person name="Garcia-Roger E.M."/>
            <person name="Carmona M.J."/>
            <person name="Serra M."/>
            <person name="Gomez A."/>
        </authorList>
    </citation>
    <scope>NUCLEOTIDE SEQUENCE [LARGE SCALE GENOMIC DNA]</scope>
    <source>
        <strain evidence="2">HYR1</strain>
    </source>
</reference>
<dbReference type="Proteomes" id="UP000276133">
    <property type="component" value="Unassembled WGS sequence"/>
</dbReference>
<keyword evidence="1" id="KW-0812">Transmembrane</keyword>
<keyword evidence="3" id="KW-1185">Reference proteome</keyword>
<keyword evidence="1" id="KW-0472">Membrane</keyword>